<dbReference type="Pfam" id="PF01590">
    <property type="entry name" value="GAF"/>
    <property type="match status" value="1"/>
</dbReference>
<sequence length="437" mass="47464">MSHGEQSGTFDPTLQRAMTRLSLLAEVSTTLSSSLHTEEVLQRLARLLVPRLADWCVVDLVEDEVWHAAFAHRDPKATMPTGSEGLIPPPDPFSDTPLERALAGAGPLLIESFPQGQADTPLGRMQRDAQRRFGADTAIVAPLLARHRVLGVLSLVRADPEHPLTAEDLDLVEDLAWRAALAVDNARLYAAQRDTAKDFQLSLLPELPDVAGLEMQARYRAAEAAAEVGGDWYDAFLLPDGATAVVVGDVAGHDRTAAMQMGHLSSMLRALAWDRREPPSEIMRRLDTMLHYLSKAQTATAIFGRLDCAPSGRWGLCWTNAGHPPPLLTAADSETRFLVAGHDLLLGMTELDSRPDAWTELPENSTLLLYSDGLVERRGEALDRGMLRLRQQAALLAREPLARFCDELLNGVPAGAPGDDVVLLAVRPSECDAPGKG</sequence>
<dbReference type="SUPFAM" id="SSF81606">
    <property type="entry name" value="PP2C-like"/>
    <property type="match status" value="1"/>
</dbReference>
<dbReference type="RefSeq" id="WP_379871293.1">
    <property type="nucleotide sequence ID" value="NZ_JBHTBH010000005.1"/>
</dbReference>
<keyword evidence="5" id="KW-1185">Reference proteome</keyword>
<evidence type="ECO:0000256" key="1">
    <source>
        <dbReference type="ARBA" id="ARBA00022801"/>
    </source>
</evidence>
<dbReference type="PANTHER" id="PTHR43156:SF2">
    <property type="entry name" value="STAGE II SPORULATION PROTEIN E"/>
    <property type="match status" value="1"/>
</dbReference>
<dbReference type="InterPro" id="IPR001932">
    <property type="entry name" value="PPM-type_phosphatase-like_dom"/>
</dbReference>
<dbReference type="InterPro" id="IPR029016">
    <property type="entry name" value="GAF-like_dom_sf"/>
</dbReference>
<accession>A0ABW2KH44</accession>
<organism evidence="4 5">
    <name type="scientific">Marinactinospora rubrisoli</name>
    <dbReference type="NCBI Taxonomy" id="2715399"/>
    <lineage>
        <taxon>Bacteria</taxon>
        <taxon>Bacillati</taxon>
        <taxon>Actinomycetota</taxon>
        <taxon>Actinomycetes</taxon>
        <taxon>Streptosporangiales</taxon>
        <taxon>Nocardiopsidaceae</taxon>
        <taxon>Marinactinospora</taxon>
    </lineage>
</organism>
<keyword evidence="1 4" id="KW-0378">Hydrolase</keyword>
<dbReference type="EC" id="3.1.3.16" evidence="4"/>
<dbReference type="SMART" id="SM00065">
    <property type="entry name" value="GAF"/>
    <property type="match status" value="1"/>
</dbReference>
<feature type="domain" description="GAF" evidence="2">
    <location>
        <begin position="36"/>
        <end position="193"/>
    </location>
</feature>
<dbReference type="Gene3D" id="3.60.40.10">
    <property type="entry name" value="PPM-type phosphatase domain"/>
    <property type="match status" value="1"/>
</dbReference>
<dbReference type="GO" id="GO:0004722">
    <property type="term" value="F:protein serine/threonine phosphatase activity"/>
    <property type="evidence" value="ECO:0007669"/>
    <property type="project" value="UniProtKB-EC"/>
</dbReference>
<feature type="domain" description="PPM-type phosphatase" evidence="3">
    <location>
        <begin position="210"/>
        <end position="428"/>
    </location>
</feature>
<evidence type="ECO:0000259" key="2">
    <source>
        <dbReference type="SMART" id="SM00065"/>
    </source>
</evidence>
<reference evidence="5" key="1">
    <citation type="journal article" date="2019" name="Int. J. Syst. Evol. Microbiol.">
        <title>The Global Catalogue of Microorganisms (GCM) 10K type strain sequencing project: providing services to taxonomists for standard genome sequencing and annotation.</title>
        <authorList>
            <consortium name="The Broad Institute Genomics Platform"/>
            <consortium name="The Broad Institute Genome Sequencing Center for Infectious Disease"/>
            <person name="Wu L."/>
            <person name="Ma J."/>
        </authorList>
    </citation>
    <scope>NUCLEOTIDE SEQUENCE [LARGE SCALE GENOMIC DNA]</scope>
    <source>
        <strain evidence="5">CGMCC 4.7382</strain>
    </source>
</reference>
<dbReference type="SUPFAM" id="SSF55781">
    <property type="entry name" value="GAF domain-like"/>
    <property type="match status" value="1"/>
</dbReference>
<protein>
    <submittedName>
        <fullName evidence="4">PP2C family protein-serine/threonine phosphatase</fullName>
        <ecNumber evidence="4">3.1.3.16</ecNumber>
    </submittedName>
</protein>
<dbReference type="SMART" id="SM00331">
    <property type="entry name" value="PP2C_SIG"/>
    <property type="match status" value="1"/>
</dbReference>
<gene>
    <name evidence="4" type="ORF">ACFQRF_12915</name>
</gene>
<dbReference type="PANTHER" id="PTHR43156">
    <property type="entry name" value="STAGE II SPORULATION PROTEIN E-RELATED"/>
    <property type="match status" value="1"/>
</dbReference>
<evidence type="ECO:0000259" key="3">
    <source>
        <dbReference type="SMART" id="SM00331"/>
    </source>
</evidence>
<dbReference type="EMBL" id="JBHTBH010000005">
    <property type="protein sequence ID" value="MFC7328645.1"/>
    <property type="molecule type" value="Genomic_DNA"/>
</dbReference>
<evidence type="ECO:0000313" key="5">
    <source>
        <dbReference type="Proteomes" id="UP001596540"/>
    </source>
</evidence>
<dbReference type="Gene3D" id="3.30.450.40">
    <property type="match status" value="1"/>
</dbReference>
<dbReference type="InterPro" id="IPR003018">
    <property type="entry name" value="GAF"/>
</dbReference>
<proteinExistence type="predicted"/>
<comment type="caution">
    <text evidence="4">The sequence shown here is derived from an EMBL/GenBank/DDBJ whole genome shotgun (WGS) entry which is preliminary data.</text>
</comment>
<dbReference type="InterPro" id="IPR036457">
    <property type="entry name" value="PPM-type-like_dom_sf"/>
</dbReference>
<name>A0ABW2KH44_9ACTN</name>
<dbReference type="InterPro" id="IPR052016">
    <property type="entry name" value="Bact_Sigma-Reg"/>
</dbReference>
<dbReference type="Proteomes" id="UP001596540">
    <property type="component" value="Unassembled WGS sequence"/>
</dbReference>
<evidence type="ECO:0000313" key="4">
    <source>
        <dbReference type="EMBL" id="MFC7328645.1"/>
    </source>
</evidence>
<dbReference type="Pfam" id="PF07228">
    <property type="entry name" value="SpoIIE"/>
    <property type="match status" value="1"/>
</dbReference>